<dbReference type="RefSeq" id="WP_062740562.1">
    <property type="nucleotide sequence ID" value="NZ_CABMMU010000002.1"/>
</dbReference>
<accession>A0A2T2Y757</accession>
<comment type="caution">
    <text evidence="1">The sequence shown here is derived from an EMBL/GenBank/DDBJ whole genome shotgun (WGS) entry which is preliminary data.</text>
</comment>
<protein>
    <submittedName>
        <fullName evidence="1">Uncharacterized protein</fullName>
    </submittedName>
</protein>
<organism evidence="1 2">
    <name type="scientific">Kluyvera genomosp. 2</name>
    <dbReference type="NCBI Taxonomy" id="2774054"/>
    <lineage>
        <taxon>Bacteria</taxon>
        <taxon>Pseudomonadati</taxon>
        <taxon>Pseudomonadota</taxon>
        <taxon>Gammaproteobacteria</taxon>
        <taxon>Enterobacterales</taxon>
        <taxon>Enterobacteriaceae</taxon>
        <taxon>Kluyvera</taxon>
    </lineage>
</organism>
<dbReference type="EMBL" id="PYHO01000002">
    <property type="protein sequence ID" value="PSR48370.1"/>
    <property type="molecule type" value="Genomic_DNA"/>
</dbReference>
<reference evidence="1 2" key="1">
    <citation type="submission" date="2018-03" db="EMBL/GenBank/DDBJ databases">
        <title>First report of an OXA-48+CTX-M-M-producing Kluyvera ascorbata clone recovered from patients admitted in a University Hospital in Madrid, Spain.</title>
        <authorList>
            <person name="Hernandez-Garcia M."/>
            <person name="Leon-Sampedro R."/>
            <person name="Perez-Viso B."/>
            <person name="Morosini M.I."/>
            <person name="Lopez-Fresnena N."/>
            <person name="Coque T.M."/>
            <person name="Bonten M."/>
            <person name="Malhotra-Kumar S."/>
            <person name="Ruiz-Garbajosa P."/>
            <person name="Canton R."/>
        </authorList>
    </citation>
    <scope>NUCLEOTIDE SEQUENCE [LARGE SCALE GENOMIC DNA]</scope>
    <source>
        <strain evidence="1 2">KA2</strain>
    </source>
</reference>
<name>A0A2T2Y757_9ENTR</name>
<proteinExistence type="predicted"/>
<sequence>MSNTATILIKRHSGMTSAALALASGFEAAGLHVQLIVPTMRDVNNIRPGLFGGRILPADNVRSLTLPPPDIYVFDDAIRCAEEFERFGEGGLLNIARDRFHFRQDSITRIFLFQHAL</sequence>
<evidence type="ECO:0000313" key="1">
    <source>
        <dbReference type="EMBL" id="PSR48370.1"/>
    </source>
</evidence>
<dbReference type="AlphaFoldDB" id="A0A2T2Y757"/>
<gene>
    <name evidence="1" type="ORF">C8256_04360</name>
</gene>
<dbReference type="Proteomes" id="UP000240892">
    <property type="component" value="Unassembled WGS sequence"/>
</dbReference>
<keyword evidence="2" id="KW-1185">Reference proteome</keyword>
<evidence type="ECO:0000313" key="2">
    <source>
        <dbReference type="Proteomes" id="UP000240892"/>
    </source>
</evidence>